<keyword evidence="1" id="KW-0472">Membrane</keyword>
<dbReference type="Proteomes" id="UP000013909">
    <property type="component" value="Unassembled WGS sequence"/>
</dbReference>
<comment type="caution">
    <text evidence="2">The sequence shown here is derived from an EMBL/GenBank/DDBJ whole genome shotgun (WGS) entry which is preliminary data.</text>
</comment>
<gene>
    <name evidence="2" type="ORF">ADIS_3184</name>
</gene>
<dbReference type="AlphaFoldDB" id="R7ZPL0"/>
<sequence length="61" mass="7113">MLLLNIFLYYISWVFSFLIKLHFYGKFKATDALFSLGYTFGRIRAKWHGGASLGCQKPRYG</sequence>
<evidence type="ECO:0000313" key="3">
    <source>
        <dbReference type="Proteomes" id="UP000013909"/>
    </source>
</evidence>
<feature type="transmembrane region" description="Helical" evidence="1">
    <location>
        <begin position="6"/>
        <end position="25"/>
    </location>
</feature>
<keyword evidence="3" id="KW-1185">Reference proteome</keyword>
<evidence type="ECO:0000256" key="1">
    <source>
        <dbReference type="SAM" id="Phobius"/>
    </source>
</evidence>
<accession>R7ZPL0</accession>
<keyword evidence="1" id="KW-0812">Transmembrane</keyword>
<proteinExistence type="predicted"/>
<organism evidence="2 3">
    <name type="scientific">Lunatimonas lonarensis</name>
    <dbReference type="NCBI Taxonomy" id="1232681"/>
    <lineage>
        <taxon>Bacteria</taxon>
        <taxon>Pseudomonadati</taxon>
        <taxon>Bacteroidota</taxon>
        <taxon>Cytophagia</taxon>
        <taxon>Cytophagales</taxon>
        <taxon>Cyclobacteriaceae</taxon>
    </lineage>
</organism>
<protein>
    <submittedName>
        <fullName evidence="2">Uncharacterized protein</fullName>
    </submittedName>
</protein>
<name>R7ZPL0_9BACT</name>
<dbReference type="EMBL" id="AQHR01000088">
    <property type="protein sequence ID" value="EON76056.1"/>
    <property type="molecule type" value="Genomic_DNA"/>
</dbReference>
<reference evidence="2 3" key="1">
    <citation type="submission" date="2013-02" db="EMBL/GenBank/DDBJ databases">
        <title>A novel strain isolated from Lonar lake, Maharashtra, India.</title>
        <authorList>
            <person name="Singh A."/>
        </authorList>
    </citation>
    <scope>NUCLEOTIDE SEQUENCE [LARGE SCALE GENOMIC DNA]</scope>
    <source>
        <strain evidence="2 3">AK24</strain>
    </source>
</reference>
<evidence type="ECO:0000313" key="2">
    <source>
        <dbReference type="EMBL" id="EON76056.1"/>
    </source>
</evidence>
<keyword evidence="1" id="KW-1133">Transmembrane helix</keyword>
<dbReference type="STRING" id="1232681.ADIS_3184"/>